<accession>A0A0V1PXQ1</accession>
<organism evidence="2 3">
    <name type="scientific">Debaryomyces fabryi</name>
    <dbReference type="NCBI Taxonomy" id="58627"/>
    <lineage>
        <taxon>Eukaryota</taxon>
        <taxon>Fungi</taxon>
        <taxon>Dikarya</taxon>
        <taxon>Ascomycota</taxon>
        <taxon>Saccharomycotina</taxon>
        <taxon>Pichiomycetes</taxon>
        <taxon>Debaryomycetaceae</taxon>
        <taxon>Debaryomyces</taxon>
    </lineage>
</organism>
<dbReference type="OrthoDB" id="5277092at2759"/>
<dbReference type="AlphaFoldDB" id="A0A0V1PXQ1"/>
<evidence type="ECO:0000313" key="2">
    <source>
        <dbReference type="EMBL" id="KSA01017.1"/>
    </source>
</evidence>
<feature type="region of interest" description="Disordered" evidence="1">
    <location>
        <begin position="1"/>
        <end position="52"/>
    </location>
</feature>
<dbReference type="EMBL" id="LMYN01000066">
    <property type="protein sequence ID" value="KSA01017.1"/>
    <property type="molecule type" value="Genomic_DNA"/>
</dbReference>
<protein>
    <submittedName>
        <fullName evidence="2">Uncharacterized protein</fullName>
    </submittedName>
</protein>
<proteinExistence type="predicted"/>
<evidence type="ECO:0000313" key="3">
    <source>
        <dbReference type="Proteomes" id="UP000054251"/>
    </source>
</evidence>
<name>A0A0V1PXQ1_9ASCO</name>
<gene>
    <name evidence="2" type="ORF">AC631_03204</name>
</gene>
<dbReference type="GeneID" id="26840213"/>
<feature type="compositionally biased region" description="Polar residues" evidence="1">
    <location>
        <begin position="1"/>
        <end position="18"/>
    </location>
</feature>
<feature type="compositionally biased region" description="Low complexity" evidence="1">
    <location>
        <begin position="34"/>
        <end position="50"/>
    </location>
</feature>
<keyword evidence="3" id="KW-1185">Reference proteome</keyword>
<comment type="caution">
    <text evidence="2">The sequence shown here is derived from an EMBL/GenBank/DDBJ whole genome shotgun (WGS) entry which is preliminary data.</text>
</comment>
<evidence type="ECO:0000256" key="1">
    <source>
        <dbReference type="SAM" id="MobiDB-lite"/>
    </source>
</evidence>
<reference evidence="2 3" key="1">
    <citation type="submission" date="2015-11" db="EMBL/GenBank/DDBJ databases">
        <title>The genome of Debaryomyces fabryi.</title>
        <authorList>
            <person name="Tafer H."/>
            <person name="Lopandic K."/>
        </authorList>
    </citation>
    <scope>NUCLEOTIDE SEQUENCE [LARGE SCALE GENOMIC DNA]</scope>
    <source>
        <strain evidence="2 3">CBS 789</strain>
    </source>
</reference>
<dbReference type="Proteomes" id="UP000054251">
    <property type="component" value="Unassembled WGS sequence"/>
</dbReference>
<sequence>MGWFSRDSSSSIPNNQVEQRSHQPLDLSGQPPFNSATSNSNDLSTSSDINHTLDQLTENQTPLKLKELKANTVKANNESVAEFVNAKPKNLFVIDGEKEIEESIICTNNEQGGKTCLKLKYNSVQLFKQMQKLEYFCSLPDDINATYFECRKIT</sequence>
<dbReference type="RefSeq" id="XP_015467119.1">
    <property type="nucleotide sequence ID" value="XM_015612033.1"/>
</dbReference>